<protein>
    <submittedName>
        <fullName evidence="1">Uncharacterized protein</fullName>
    </submittedName>
</protein>
<comment type="caution">
    <text evidence="1">The sequence shown here is derived from an EMBL/GenBank/DDBJ whole genome shotgun (WGS) entry which is preliminary data.</text>
</comment>
<sequence length="92" mass="10422">MLWLSQCMLSSFRGGNSPAGNNPVSSKKQKLKDLKLNEKSYPLILHCDLVIKRFSFVSASVVCKGRRYDFLSDFVPEKVRAEDALLERLAET</sequence>
<name>A0AAP0IZK0_9MAGN</name>
<evidence type="ECO:0000313" key="1">
    <source>
        <dbReference type="EMBL" id="KAK9124295.1"/>
    </source>
</evidence>
<proteinExistence type="predicted"/>
<organism evidence="1 2">
    <name type="scientific">Stephania japonica</name>
    <dbReference type="NCBI Taxonomy" id="461633"/>
    <lineage>
        <taxon>Eukaryota</taxon>
        <taxon>Viridiplantae</taxon>
        <taxon>Streptophyta</taxon>
        <taxon>Embryophyta</taxon>
        <taxon>Tracheophyta</taxon>
        <taxon>Spermatophyta</taxon>
        <taxon>Magnoliopsida</taxon>
        <taxon>Ranunculales</taxon>
        <taxon>Menispermaceae</taxon>
        <taxon>Menispermoideae</taxon>
        <taxon>Cissampelideae</taxon>
        <taxon>Stephania</taxon>
    </lineage>
</organism>
<evidence type="ECO:0000313" key="2">
    <source>
        <dbReference type="Proteomes" id="UP001417504"/>
    </source>
</evidence>
<reference evidence="1 2" key="1">
    <citation type="submission" date="2024-01" db="EMBL/GenBank/DDBJ databases">
        <title>Genome assemblies of Stephania.</title>
        <authorList>
            <person name="Yang L."/>
        </authorList>
    </citation>
    <scope>NUCLEOTIDE SEQUENCE [LARGE SCALE GENOMIC DNA]</scope>
    <source>
        <strain evidence="1">QJT</strain>
        <tissue evidence="1">Leaf</tissue>
    </source>
</reference>
<dbReference type="EMBL" id="JBBNAE010000005">
    <property type="protein sequence ID" value="KAK9124295.1"/>
    <property type="molecule type" value="Genomic_DNA"/>
</dbReference>
<accession>A0AAP0IZK0</accession>
<keyword evidence="2" id="KW-1185">Reference proteome</keyword>
<dbReference type="Proteomes" id="UP001417504">
    <property type="component" value="Unassembled WGS sequence"/>
</dbReference>
<gene>
    <name evidence="1" type="ORF">Sjap_013897</name>
</gene>
<dbReference type="AlphaFoldDB" id="A0AAP0IZK0"/>